<evidence type="ECO:0000256" key="1">
    <source>
        <dbReference type="ARBA" id="ARBA00011083"/>
    </source>
</evidence>
<dbReference type="GO" id="GO:0005829">
    <property type="term" value="C:cytosol"/>
    <property type="evidence" value="ECO:0007669"/>
    <property type="project" value="TreeGrafter"/>
</dbReference>
<evidence type="ECO:0000313" key="7">
    <source>
        <dbReference type="Proteomes" id="UP000323824"/>
    </source>
</evidence>
<protein>
    <recommendedName>
        <fullName evidence="5">gamma-glutamyl-gamma-aminobutyrate hydrolase</fullName>
        <ecNumber evidence="5">3.5.1.94</ecNumber>
    </recommendedName>
</protein>
<dbReference type="GO" id="GO:0033969">
    <property type="term" value="F:gamma-glutamyl-gamma-aminobutyrate hydrolase activity"/>
    <property type="evidence" value="ECO:0007669"/>
    <property type="project" value="UniProtKB-EC"/>
</dbReference>
<keyword evidence="7" id="KW-1185">Reference proteome</keyword>
<dbReference type="Pfam" id="PF07722">
    <property type="entry name" value="Peptidase_C26"/>
    <property type="match status" value="1"/>
</dbReference>
<dbReference type="AlphaFoldDB" id="A0A5C1QCN6"/>
<reference evidence="6 7" key="1">
    <citation type="submission" date="2019-02" db="EMBL/GenBank/DDBJ databases">
        <authorList>
            <person name="Fomenkov A."/>
            <person name="Dubinina G."/>
            <person name="Grabovich M."/>
            <person name="Vincze T."/>
            <person name="Roberts R.J."/>
        </authorList>
    </citation>
    <scope>NUCLEOTIDE SEQUENCE [LARGE SCALE GENOMIC DNA]</scope>
    <source>
        <strain evidence="6 7">P</strain>
    </source>
</reference>
<sequence length="247" mass="28103">MIPVIGLTAFTQPTPQKKRVNVSYHYIESIEMAGGIPIVIPECRHPDIAKTYLDRIDGLIISGGDDVSPYLYGENPINEVEYFSVERDQFEIALVKGAIKRGIPVFGICRGIQIINVALGGTLFQDIRVQTGSEFGHNPKAMPVDRLYHKVVIEDNTTLRTLFKEKLFLVNSFHHQAIKEFGEGLYASAYSQDGIIEAIEMRGNKFVYGVQWHPEDLTRDYPEFRALFQHLMDLALERKGLPHMYYI</sequence>
<dbReference type="FunFam" id="3.40.50.880:FF:000030">
    <property type="entry name" value="Gamma-glutamyl-gamma-aminobutyrate hydrolase PuuD"/>
    <property type="match status" value="1"/>
</dbReference>
<dbReference type="CDD" id="cd01745">
    <property type="entry name" value="GATase1_2"/>
    <property type="match status" value="1"/>
</dbReference>
<evidence type="ECO:0000256" key="2">
    <source>
        <dbReference type="ARBA" id="ARBA00052718"/>
    </source>
</evidence>
<dbReference type="PANTHER" id="PTHR43235:SF1">
    <property type="entry name" value="GLUTAMINE AMIDOTRANSFERASE PB2B2.05-RELATED"/>
    <property type="match status" value="1"/>
</dbReference>
<dbReference type="Proteomes" id="UP000323824">
    <property type="component" value="Chromosome"/>
</dbReference>
<dbReference type="EMBL" id="CP035807">
    <property type="protein sequence ID" value="QEN04699.1"/>
    <property type="molecule type" value="Genomic_DNA"/>
</dbReference>
<evidence type="ECO:0000313" key="6">
    <source>
        <dbReference type="EMBL" id="QEN04699.1"/>
    </source>
</evidence>
<dbReference type="Gene3D" id="3.40.50.880">
    <property type="match status" value="1"/>
</dbReference>
<dbReference type="RefSeq" id="WP_149567942.1">
    <property type="nucleotide sequence ID" value="NZ_CP035807.1"/>
</dbReference>
<dbReference type="PANTHER" id="PTHR43235">
    <property type="entry name" value="GLUTAMINE AMIDOTRANSFERASE PB2B2.05-RELATED"/>
    <property type="match status" value="1"/>
</dbReference>
<comment type="catalytic activity">
    <reaction evidence="2">
        <text>4-(gamma-L-glutamylamino)butanoate + H2O = 4-aminobutanoate + L-glutamate</text>
        <dbReference type="Rhea" id="RHEA:19737"/>
        <dbReference type="ChEBI" id="CHEBI:15377"/>
        <dbReference type="ChEBI" id="CHEBI:29985"/>
        <dbReference type="ChEBI" id="CHEBI:58800"/>
        <dbReference type="ChEBI" id="CHEBI:59888"/>
        <dbReference type="EC" id="3.5.1.94"/>
    </reaction>
</comment>
<comment type="function">
    <text evidence="3">Involved in the breakdown of putrescine via hydrolysis of the gamma-glutamyl linkage of gamma-glutamyl-gamma-aminobutyrate.</text>
</comment>
<keyword evidence="6" id="KW-0378">Hydrolase</keyword>
<evidence type="ECO:0000256" key="4">
    <source>
        <dbReference type="ARBA" id="ARBA00060634"/>
    </source>
</evidence>
<proteinExistence type="inferred from homology"/>
<organism evidence="6 7">
    <name type="scientific">Thiospirochaeta perfilievii</name>
    <dbReference type="NCBI Taxonomy" id="252967"/>
    <lineage>
        <taxon>Bacteria</taxon>
        <taxon>Pseudomonadati</taxon>
        <taxon>Spirochaetota</taxon>
        <taxon>Spirochaetia</taxon>
        <taxon>Spirochaetales</taxon>
        <taxon>Spirochaetaceae</taxon>
        <taxon>Thiospirochaeta</taxon>
    </lineage>
</organism>
<dbReference type="InterPro" id="IPR011697">
    <property type="entry name" value="Peptidase_C26"/>
</dbReference>
<name>A0A5C1QCN6_9SPIO</name>
<evidence type="ECO:0000256" key="3">
    <source>
        <dbReference type="ARBA" id="ARBA00055068"/>
    </source>
</evidence>
<gene>
    <name evidence="6" type="ORF">EW093_08260</name>
</gene>
<dbReference type="OrthoDB" id="9806430at2"/>
<dbReference type="SUPFAM" id="SSF52317">
    <property type="entry name" value="Class I glutamine amidotransferase-like"/>
    <property type="match status" value="1"/>
</dbReference>
<reference evidence="6 7" key="2">
    <citation type="submission" date="2019-09" db="EMBL/GenBank/DDBJ databases">
        <title>Complete Genome Sequence and Methylome Analysis of free living Spirochaetas.</title>
        <authorList>
            <person name="Leshcheva N."/>
            <person name="Mikheeva N."/>
        </authorList>
    </citation>
    <scope>NUCLEOTIDE SEQUENCE [LARGE SCALE GENOMIC DNA]</scope>
    <source>
        <strain evidence="6 7">P</strain>
    </source>
</reference>
<dbReference type="InterPro" id="IPR029062">
    <property type="entry name" value="Class_I_gatase-like"/>
</dbReference>
<dbReference type="EC" id="3.5.1.94" evidence="5"/>
<dbReference type="InterPro" id="IPR044668">
    <property type="entry name" value="PuuD-like"/>
</dbReference>
<accession>A0A5C1QCN6</accession>
<dbReference type="KEGG" id="sper:EW093_08260"/>
<evidence type="ECO:0000256" key="5">
    <source>
        <dbReference type="ARBA" id="ARBA00066788"/>
    </source>
</evidence>
<comment type="pathway">
    <text evidence="4">Amine and polyamine degradation; putrescine degradation; 4-aminobutanoate from putrescine: step 4/4.</text>
</comment>
<dbReference type="PROSITE" id="PS51273">
    <property type="entry name" value="GATASE_TYPE_1"/>
    <property type="match status" value="1"/>
</dbReference>
<comment type="similarity">
    <text evidence="1">Belongs to the peptidase C26 family.</text>
</comment>